<evidence type="ECO:0000256" key="1">
    <source>
        <dbReference type="SAM" id="Phobius"/>
    </source>
</evidence>
<evidence type="ECO:0000313" key="2">
    <source>
        <dbReference type="EMBL" id="GCE15522.1"/>
    </source>
</evidence>
<sequence>MDKKQPVGKTIAVAYGAVLAFAAAYLVGGILLEKASRKQRDK</sequence>
<keyword evidence="1" id="KW-1133">Transmembrane helix</keyword>
<gene>
    <name evidence="2" type="ORF">KTT_53810</name>
</gene>
<accession>A0A402A8P0</accession>
<keyword evidence="1" id="KW-0472">Membrane</keyword>
<keyword evidence="1" id="KW-0812">Transmembrane</keyword>
<evidence type="ECO:0000313" key="3">
    <source>
        <dbReference type="Proteomes" id="UP000287352"/>
    </source>
</evidence>
<comment type="caution">
    <text evidence="2">The sequence shown here is derived from an EMBL/GenBank/DDBJ whole genome shotgun (WGS) entry which is preliminary data.</text>
</comment>
<dbReference type="Proteomes" id="UP000287352">
    <property type="component" value="Unassembled WGS sequence"/>
</dbReference>
<keyword evidence="3" id="KW-1185">Reference proteome</keyword>
<dbReference type="EMBL" id="BIFR01000002">
    <property type="protein sequence ID" value="GCE15522.1"/>
    <property type="molecule type" value="Genomic_DNA"/>
</dbReference>
<dbReference type="AlphaFoldDB" id="A0A402A8P0"/>
<feature type="transmembrane region" description="Helical" evidence="1">
    <location>
        <begin position="12"/>
        <end position="32"/>
    </location>
</feature>
<reference evidence="3" key="1">
    <citation type="submission" date="2018-12" db="EMBL/GenBank/DDBJ databases">
        <title>Tengunoibacter tsumagoiensis gen. nov., sp. nov., Dictyobacter kobayashii sp. nov., D. alpinus sp. nov., and D. joshuensis sp. nov. and description of Dictyobacteraceae fam. nov. within the order Ktedonobacterales isolated from Tengu-no-mugimeshi.</title>
        <authorList>
            <person name="Wang C.M."/>
            <person name="Zheng Y."/>
            <person name="Sakai Y."/>
            <person name="Toyoda A."/>
            <person name="Minakuchi Y."/>
            <person name="Abe K."/>
            <person name="Yokota A."/>
            <person name="Yabe S."/>
        </authorList>
    </citation>
    <scope>NUCLEOTIDE SEQUENCE [LARGE SCALE GENOMIC DNA]</scope>
    <source>
        <strain evidence="3">Uno3</strain>
    </source>
</reference>
<protein>
    <submittedName>
        <fullName evidence="2">Uncharacterized protein</fullName>
    </submittedName>
</protein>
<dbReference type="RefSeq" id="WP_281276573.1">
    <property type="nucleotide sequence ID" value="NZ_BIFR01000002.1"/>
</dbReference>
<name>A0A402A8P0_9CHLR</name>
<organism evidence="2 3">
    <name type="scientific">Tengunoibacter tsumagoiensis</name>
    <dbReference type="NCBI Taxonomy" id="2014871"/>
    <lineage>
        <taxon>Bacteria</taxon>
        <taxon>Bacillati</taxon>
        <taxon>Chloroflexota</taxon>
        <taxon>Ktedonobacteria</taxon>
        <taxon>Ktedonobacterales</taxon>
        <taxon>Dictyobacteraceae</taxon>
        <taxon>Tengunoibacter</taxon>
    </lineage>
</organism>
<proteinExistence type="predicted"/>